<reference evidence="2 3" key="1">
    <citation type="submission" date="2016-05" db="EMBL/GenBank/DDBJ databases">
        <title>Comparative analysis of secretome profiles of manganese(II)-oxidizing ascomycete fungi.</title>
        <authorList>
            <consortium name="DOE Joint Genome Institute"/>
            <person name="Zeiner C.A."/>
            <person name="Purvine S.O."/>
            <person name="Zink E.M."/>
            <person name="Wu S."/>
            <person name="Pasa-Tolic L."/>
            <person name="Chaput D.L."/>
            <person name="Haridas S."/>
            <person name="Grigoriev I.V."/>
            <person name="Santelli C.M."/>
            <person name="Hansel C.M."/>
        </authorList>
    </citation>
    <scope>NUCLEOTIDE SEQUENCE [LARGE SCALE GENOMIC DNA]</scope>
    <source>
        <strain evidence="2 3">AP3s5-JAC2a</strain>
    </source>
</reference>
<protein>
    <submittedName>
        <fullName evidence="2">Uncharacterized protein</fullName>
    </submittedName>
</protein>
<dbReference type="Proteomes" id="UP000077069">
    <property type="component" value="Unassembled WGS sequence"/>
</dbReference>
<dbReference type="AlphaFoldDB" id="A0A177CEE8"/>
<dbReference type="EMBL" id="KV441552">
    <property type="protein sequence ID" value="OAG06004.1"/>
    <property type="molecule type" value="Genomic_DNA"/>
</dbReference>
<keyword evidence="3" id="KW-1185">Reference proteome</keyword>
<evidence type="ECO:0000256" key="1">
    <source>
        <dbReference type="SAM" id="MobiDB-lite"/>
    </source>
</evidence>
<organism evidence="2 3">
    <name type="scientific">Paraphaeosphaeria sporulosa</name>
    <dbReference type="NCBI Taxonomy" id="1460663"/>
    <lineage>
        <taxon>Eukaryota</taxon>
        <taxon>Fungi</taxon>
        <taxon>Dikarya</taxon>
        <taxon>Ascomycota</taxon>
        <taxon>Pezizomycotina</taxon>
        <taxon>Dothideomycetes</taxon>
        <taxon>Pleosporomycetidae</taxon>
        <taxon>Pleosporales</taxon>
        <taxon>Massarineae</taxon>
        <taxon>Didymosphaeriaceae</taxon>
        <taxon>Paraphaeosphaeria</taxon>
    </lineage>
</organism>
<proteinExistence type="predicted"/>
<feature type="region of interest" description="Disordered" evidence="1">
    <location>
        <begin position="204"/>
        <end position="224"/>
    </location>
</feature>
<sequence>MSVFRCRTEEERLQAERDHEFIWGVIDKDEKVLRQLPPGSAEPQTFLRFLQQGNLSDEALAAFDPEALKIILSLRREIREKNRVDLSEWHAEWLQGEQQRNAWVVPPGDDASRSLLMRPAEIDLKTHDVAAQLVPLNYWGEDDEMPAGTLEQKERWAKEAKTARYPENFNAPTVPTSATVNKYVAAPNDLSQSVEKRFRKMQETIEKNERPAFDNRQRCPRPEL</sequence>
<dbReference type="InParanoid" id="A0A177CEE8"/>
<evidence type="ECO:0000313" key="2">
    <source>
        <dbReference type="EMBL" id="OAG06004.1"/>
    </source>
</evidence>
<dbReference type="RefSeq" id="XP_018036369.1">
    <property type="nucleotide sequence ID" value="XM_018182877.1"/>
</dbReference>
<accession>A0A177CEE8</accession>
<dbReference type="GeneID" id="28766363"/>
<name>A0A177CEE8_9PLEO</name>
<gene>
    <name evidence="2" type="ORF">CC84DRAFT_1217286</name>
</gene>
<dbReference type="OrthoDB" id="185175at2759"/>
<evidence type="ECO:0000313" key="3">
    <source>
        <dbReference type="Proteomes" id="UP000077069"/>
    </source>
</evidence>